<keyword evidence="4 5" id="KW-0560">Oxidoreductase</keyword>
<evidence type="ECO:0000256" key="3">
    <source>
        <dbReference type="ARBA" id="ARBA00022833"/>
    </source>
</evidence>
<comment type="cofactor">
    <cofactor evidence="5">
        <name>Zn(2+)</name>
        <dbReference type="ChEBI" id="CHEBI:29105"/>
    </cofactor>
    <text evidence="5">Binds 1 zinc ion per subunit.</text>
</comment>
<evidence type="ECO:0000259" key="6">
    <source>
        <dbReference type="PROSITE" id="PS51790"/>
    </source>
</evidence>
<dbReference type="PANTHER" id="PTHR46081">
    <property type="entry name" value="PEPTIDE METHIONINE SULFOXIDE REDUCTASE 2"/>
    <property type="match status" value="1"/>
</dbReference>
<dbReference type="PROSITE" id="PS51790">
    <property type="entry name" value="MSRB"/>
    <property type="match status" value="1"/>
</dbReference>
<dbReference type="GO" id="GO:0006979">
    <property type="term" value="P:response to oxidative stress"/>
    <property type="evidence" value="ECO:0007669"/>
    <property type="project" value="InterPro"/>
</dbReference>
<dbReference type="STRING" id="574566.I0YQ63"/>
<comment type="function">
    <text evidence="5">Catalyzes the reduction of methionine sulfoxide (MetSO) to methionine in proteins. Plays a protective role against oxidative stress by restoring activity to proteins that have been inactivated by methionine oxidation. MSRB family specifically reduces the MetSO R-enantiomer.</text>
</comment>
<organism evidence="7 8">
    <name type="scientific">Coccomyxa subellipsoidea (strain C-169)</name>
    <name type="common">Green microalga</name>
    <dbReference type="NCBI Taxonomy" id="574566"/>
    <lineage>
        <taxon>Eukaryota</taxon>
        <taxon>Viridiplantae</taxon>
        <taxon>Chlorophyta</taxon>
        <taxon>core chlorophytes</taxon>
        <taxon>Trebouxiophyceae</taxon>
        <taxon>Trebouxiophyceae incertae sedis</taxon>
        <taxon>Coccomyxaceae</taxon>
        <taxon>Coccomyxa</taxon>
        <taxon>Coccomyxa subellipsoidea</taxon>
    </lineage>
</organism>
<dbReference type="GeneID" id="17038508"/>
<keyword evidence="3 5" id="KW-0862">Zinc</keyword>
<evidence type="ECO:0000313" key="7">
    <source>
        <dbReference type="EMBL" id="EIE20532.1"/>
    </source>
</evidence>
<dbReference type="EC" id="1.8.4.12" evidence="5"/>
<dbReference type="eggNOG" id="KOG0856">
    <property type="taxonomic scope" value="Eukaryota"/>
</dbReference>
<dbReference type="InterPro" id="IPR011057">
    <property type="entry name" value="Mss4-like_sf"/>
</dbReference>
<dbReference type="AlphaFoldDB" id="I0YQ63"/>
<dbReference type="RefSeq" id="XP_005645076.1">
    <property type="nucleotide sequence ID" value="XM_005645019.1"/>
</dbReference>
<dbReference type="InterPro" id="IPR002579">
    <property type="entry name" value="Met_Sox_Rdtase_MsrB_dom"/>
</dbReference>
<accession>I0YQ63</accession>
<comment type="catalytic activity">
    <reaction evidence="5">
        <text>L-methionyl-[protein] + [thioredoxin]-disulfide + H2O = L-methionyl-(R)-S-oxide-[protein] + [thioredoxin]-dithiol</text>
        <dbReference type="Rhea" id="RHEA:24164"/>
        <dbReference type="Rhea" id="RHEA-COMP:10698"/>
        <dbReference type="Rhea" id="RHEA-COMP:10700"/>
        <dbReference type="Rhea" id="RHEA-COMP:12313"/>
        <dbReference type="Rhea" id="RHEA-COMP:12314"/>
        <dbReference type="ChEBI" id="CHEBI:15377"/>
        <dbReference type="ChEBI" id="CHEBI:16044"/>
        <dbReference type="ChEBI" id="CHEBI:29950"/>
        <dbReference type="ChEBI" id="CHEBI:45764"/>
        <dbReference type="ChEBI" id="CHEBI:50058"/>
        <dbReference type="EC" id="1.8.4.12"/>
    </reaction>
</comment>
<evidence type="ECO:0000256" key="4">
    <source>
        <dbReference type="ARBA" id="ARBA00023002"/>
    </source>
</evidence>
<dbReference type="PANTHER" id="PTHR46081:SF8">
    <property type="entry name" value="PEPTIDE METHIONINE SULFOXIDE REDUCTASE 2"/>
    <property type="match status" value="1"/>
</dbReference>
<dbReference type="Pfam" id="PF01641">
    <property type="entry name" value="SelR"/>
    <property type="match status" value="1"/>
</dbReference>
<keyword evidence="8" id="KW-1185">Reference proteome</keyword>
<dbReference type="KEGG" id="csl:COCSUDRAFT_18568"/>
<dbReference type="EMBL" id="AGSI01000015">
    <property type="protein sequence ID" value="EIE20532.1"/>
    <property type="molecule type" value="Genomic_DNA"/>
</dbReference>
<evidence type="ECO:0000256" key="2">
    <source>
        <dbReference type="ARBA" id="ARBA00022723"/>
    </source>
</evidence>
<dbReference type="GO" id="GO:0046872">
    <property type="term" value="F:metal ion binding"/>
    <property type="evidence" value="ECO:0007669"/>
    <property type="project" value="UniProtKB-KW"/>
</dbReference>
<feature type="domain" description="MsrB" evidence="6">
    <location>
        <begin position="15"/>
        <end position="138"/>
    </location>
</feature>
<dbReference type="GO" id="GO:0033743">
    <property type="term" value="F:peptide-methionine (R)-S-oxide reductase activity"/>
    <property type="evidence" value="ECO:0007669"/>
    <property type="project" value="UniProtKB-EC"/>
</dbReference>
<dbReference type="Gene3D" id="2.170.150.20">
    <property type="entry name" value="Peptide methionine sulfoxide reductase"/>
    <property type="match status" value="1"/>
</dbReference>
<protein>
    <recommendedName>
        <fullName evidence="5">Peptide-methionine (R)-S-oxide reductase</fullName>
        <ecNumber evidence="5">1.8.4.12</ecNumber>
    </recommendedName>
</protein>
<dbReference type="Proteomes" id="UP000007264">
    <property type="component" value="Unassembled WGS sequence"/>
</dbReference>
<dbReference type="InterPro" id="IPR028427">
    <property type="entry name" value="Met_Sox_Rdtase_MsrB"/>
</dbReference>
<sequence length="139" mass="15348">MASGTNVQLDKNTPESTWKEVLSTEQYRILRQKGTEPAGSGEYNKFKAEGDYNCAGCGTPLYTSETKFDSGCGWPAFYAEIPGAVDRHVDNAYGMRRVEITCAKCGGHLGHVFEGEGFPNPTDQRHCVNSRSIKFQSKE</sequence>
<reference evidence="7 8" key="1">
    <citation type="journal article" date="2012" name="Genome Biol.">
        <title>The genome of the polar eukaryotic microalga coccomyxa subellipsoidea reveals traits of cold adaptation.</title>
        <authorList>
            <person name="Blanc G."/>
            <person name="Agarkova I."/>
            <person name="Grimwood J."/>
            <person name="Kuo A."/>
            <person name="Brueggeman A."/>
            <person name="Dunigan D."/>
            <person name="Gurnon J."/>
            <person name="Ladunga I."/>
            <person name="Lindquist E."/>
            <person name="Lucas S."/>
            <person name="Pangilinan J."/>
            <person name="Proschold T."/>
            <person name="Salamov A."/>
            <person name="Schmutz J."/>
            <person name="Weeks D."/>
            <person name="Yamada T."/>
            <person name="Claverie J.M."/>
            <person name="Grigoriev I."/>
            <person name="Van Etten J."/>
            <person name="Lomsadze A."/>
            <person name="Borodovsky M."/>
        </authorList>
    </citation>
    <scope>NUCLEOTIDE SEQUENCE [LARGE SCALE GENOMIC DNA]</scope>
    <source>
        <strain evidence="7 8">C-169</strain>
    </source>
</reference>
<dbReference type="NCBIfam" id="TIGR00357">
    <property type="entry name" value="peptide-methionine (R)-S-oxide reductase MsrB"/>
    <property type="match status" value="1"/>
</dbReference>
<keyword evidence="2 5" id="KW-0479">Metal-binding</keyword>
<proteinExistence type="inferred from homology"/>
<comment type="similarity">
    <text evidence="1 5">Belongs to the MsrB Met sulfoxide reductase family.</text>
</comment>
<gene>
    <name evidence="7" type="ORF">COCSUDRAFT_18568</name>
</gene>
<dbReference type="SUPFAM" id="SSF51316">
    <property type="entry name" value="Mss4-like"/>
    <property type="match status" value="1"/>
</dbReference>
<name>I0YQ63_COCSC</name>
<evidence type="ECO:0000256" key="5">
    <source>
        <dbReference type="RuleBase" id="RU365044"/>
    </source>
</evidence>
<evidence type="ECO:0000256" key="1">
    <source>
        <dbReference type="ARBA" id="ARBA00007174"/>
    </source>
</evidence>
<evidence type="ECO:0000313" key="8">
    <source>
        <dbReference type="Proteomes" id="UP000007264"/>
    </source>
</evidence>
<dbReference type="GO" id="GO:0030091">
    <property type="term" value="P:protein repair"/>
    <property type="evidence" value="ECO:0007669"/>
    <property type="project" value="InterPro"/>
</dbReference>
<comment type="caution">
    <text evidence="7">The sequence shown here is derived from an EMBL/GenBank/DDBJ whole genome shotgun (WGS) entry which is preliminary data.</text>
</comment>
<dbReference type="OrthoDB" id="44061at2759"/>